<dbReference type="PROSITE" id="PS00143">
    <property type="entry name" value="INSULINASE"/>
    <property type="match status" value="1"/>
</dbReference>
<evidence type="ECO:0000256" key="8">
    <source>
        <dbReference type="SAM" id="MobiDB-lite"/>
    </source>
</evidence>
<evidence type="ECO:0000259" key="12">
    <source>
        <dbReference type="Pfam" id="PF22456"/>
    </source>
</evidence>
<dbReference type="InterPro" id="IPR011765">
    <property type="entry name" value="Pept_M16_N"/>
</dbReference>
<dbReference type="InterPro" id="IPR054734">
    <property type="entry name" value="PqqF-like_C_4"/>
</dbReference>
<feature type="domain" description="Peptidase M16 C-terminal" evidence="10">
    <location>
        <begin position="301"/>
        <end position="474"/>
    </location>
</feature>
<dbReference type="PANTHER" id="PTHR43690:SF18">
    <property type="entry name" value="INSULIN-DEGRADING ENZYME-RELATED"/>
    <property type="match status" value="1"/>
</dbReference>
<evidence type="ECO:0000259" key="11">
    <source>
        <dbReference type="Pfam" id="PF16187"/>
    </source>
</evidence>
<dbReference type="InterPro" id="IPR032632">
    <property type="entry name" value="Peptidase_M16_M"/>
</dbReference>
<keyword evidence="6" id="KW-0482">Metalloprotease</keyword>
<dbReference type="InterPro" id="IPR050626">
    <property type="entry name" value="Peptidase_M16"/>
</dbReference>
<evidence type="ECO:0000256" key="3">
    <source>
        <dbReference type="ARBA" id="ARBA00022723"/>
    </source>
</evidence>
<comment type="caution">
    <text evidence="13">The sequence shown here is derived from an EMBL/GenBank/DDBJ whole genome shotgun (WGS) entry which is preliminary data.</text>
</comment>
<protein>
    <recommendedName>
        <fullName evidence="15">Insulin-degrading enzyme</fullName>
    </recommendedName>
</protein>
<gene>
    <name evidence="13" type="ORF">HGRIS_012745</name>
</gene>
<dbReference type="Pfam" id="PF00675">
    <property type="entry name" value="Peptidase_M16"/>
    <property type="match status" value="1"/>
</dbReference>
<evidence type="ECO:0000259" key="9">
    <source>
        <dbReference type="Pfam" id="PF00675"/>
    </source>
</evidence>
<dbReference type="Pfam" id="PF16187">
    <property type="entry name" value="Peptidase_M16_M"/>
    <property type="match status" value="1"/>
</dbReference>
<name>A0ABR3ITC0_9AGAR</name>
<proteinExistence type="inferred from homology"/>
<feature type="compositionally biased region" description="Polar residues" evidence="8">
    <location>
        <begin position="275"/>
        <end position="289"/>
    </location>
</feature>
<dbReference type="InterPro" id="IPR001431">
    <property type="entry name" value="Pept_M16_Zn_BS"/>
</dbReference>
<evidence type="ECO:0000256" key="1">
    <source>
        <dbReference type="ARBA" id="ARBA00007261"/>
    </source>
</evidence>
<dbReference type="InterPro" id="IPR007863">
    <property type="entry name" value="Peptidase_M16_C"/>
</dbReference>
<evidence type="ECO:0000256" key="5">
    <source>
        <dbReference type="ARBA" id="ARBA00022833"/>
    </source>
</evidence>
<feature type="domain" description="Peptidase M16 N-terminal" evidence="9">
    <location>
        <begin position="93"/>
        <end position="228"/>
    </location>
</feature>
<accession>A0ABR3ITC0</accession>
<keyword evidence="3" id="KW-0479">Metal-binding</keyword>
<feature type="compositionally biased region" description="Basic and acidic residues" evidence="8">
    <location>
        <begin position="241"/>
        <end position="251"/>
    </location>
</feature>
<evidence type="ECO:0000313" key="13">
    <source>
        <dbReference type="EMBL" id="KAL0946537.1"/>
    </source>
</evidence>
<evidence type="ECO:0000313" key="14">
    <source>
        <dbReference type="Proteomes" id="UP001556367"/>
    </source>
</evidence>
<evidence type="ECO:0000256" key="7">
    <source>
        <dbReference type="RuleBase" id="RU004447"/>
    </source>
</evidence>
<dbReference type="PANTHER" id="PTHR43690">
    <property type="entry name" value="NARDILYSIN"/>
    <property type="match status" value="1"/>
</dbReference>
<dbReference type="EMBL" id="JASNQZ010000015">
    <property type="protein sequence ID" value="KAL0946537.1"/>
    <property type="molecule type" value="Genomic_DNA"/>
</dbReference>
<sequence>MFHFRSATSLLVARLSSRSSVSFQRSRKFLNNKLVSQANMATTAAVDTDWIRVTPSNNQVPPFAAYTKPIQKSEQDDREYRIIRLENGLHATLIHDAEADKAAASLDVAVGHLHDPDDMPGLAHFCEHLLFMGTEQFPRENEYSEFLAKNNGGSNAYTSTTNTNYYFNVGTPALRQALARFAAFFHCPLFAPSCTSRELNAVDSEHKKNHQADMWRIFQLNKHLSKPGHVWRKFGSGNRDSLSKAGKDLKAKGKLTNGVTENGRASLAPSPVPSRISSPAPSVASSNGDNEADGGAVGRETRRRLVEWWKKEYCASRMRLCIIGRESLDELSELASTLFSPIANRDRDPLPMFKDHPFGPEERGTLVSVQTIMDFHAVEISFPLEYQAPNWRYKPANLLSHFIGHEGPGSLYSYLKDKGWVTTLSSGPQNLARGFAMFKVTIFLTEEGFKHHRTVSLAAFKYLSLLRSSEIEAWHQRESSILSRTRFRFAEKRKPDDYAVWIAEQMAWPVPKDHILLAPQVTWEWDEGSDGPQKLQEMLRGFTAENGRAVLMAKASLFEKIAPGEQWEHEPWYGTPYRVERLDEAFLKEAAGPNTIPDLFLPGPNEFIPTNLEVDKREVQETAKRPHLIRETPLSSLWHKKDDRFWVPKAHVVIDFRSPVADASSMNAALTKIYTDIVTDILTEYSYDADLAGLSYNFVNHSQGLYVAMQGYNDKMSVLVHHVLEKVKNVVVKPERLVVMKELARRSWENFFLGQSYTLSEYYGRYLLTKQQWTQEERLAQLPSITPELVEEHIKALLSDVNVRILVTGNIYKDEAIKIAEMVEKGLGATTVPLTELNDQSLILPPAANYTWIAPIRNKNQANSSLTYYLNYGPTTDQRLRVVSALLTQILTEPAFNVLRTKEQLGYVVSCSQWVLSGSTQKGVRIVVQSEKSPGYLEERTEVFLDGMKAVLEGMNDEELQEQKNGLKRKWLEADKNLAEEMGRFLAHINTGHFDFLRGENDAPLIDEVTKDELVALFSSHVHPSSPTRAKLSVHMVSQKPRAKKVSSAAAQAFEVLAQNAGVPVDEAASWRDALGGEDATADFEKHWFAVFKAHPEVAKDGQAERLALEMRNLLDRYPVAGEDKDSPREGVTYIEDIPAFKSSLTVAPDPGPMVQWNDLPTSKF</sequence>
<evidence type="ECO:0000256" key="2">
    <source>
        <dbReference type="ARBA" id="ARBA00022670"/>
    </source>
</evidence>
<evidence type="ECO:0008006" key="15">
    <source>
        <dbReference type="Google" id="ProtNLM"/>
    </source>
</evidence>
<evidence type="ECO:0000256" key="6">
    <source>
        <dbReference type="ARBA" id="ARBA00023049"/>
    </source>
</evidence>
<keyword evidence="14" id="KW-1185">Reference proteome</keyword>
<keyword evidence="2" id="KW-0645">Protease</keyword>
<dbReference type="InterPro" id="IPR011249">
    <property type="entry name" value="Metalloenz_LuxS/M16"/>
</dbReference>
<organism evidence="13 14">
    <name type="scientific">Hohenbuehelia grisea</name>
    <dbReference type="NCBI Taxonomy" id="104357"/>
    <lineage>
        <taxon>Eukaryota</taxon>
        <taxon>Fungi</taxon>
        <taxon>Dikarya</taxon>
        <taxon>Basidiomycota</taxon>
        <taxon>Agaricomycotina</taxon>
        <taxon>Agaricomycetes</taxon>
        <taxon>Agaricomycetidae</taxon>
        <taxon>Agaricales</taxon>
        <taxon>Pleurotineae</taxon>
        <taxon>Pleurotaceae</taxon>
        <taxon>Hohenbuehelia</taxon>
    </lineage>
</organism>
<dbReference type="Proteomes" id="UP001556367">
    <property type="component" value="Unassembled WGS sequence"/>
</dbReference>
<dbReference type="Gene3D" id="3.30.830.10">
    <property type="entry name" value="Metalloenzyme, LuxS/M16 peptidase-like"/>
    <property type="match status" value="4"/>
</dbReference>
<dbReference type="Pfam" id="PF22456">
    <property type="entry name" value="PqqF-like_C_4"/>
    <property type="match status" value="1"/>
</dbReference>
<dbReference type="Pfam" id="PF05193">
    <property type="entry name" value="Peptidase_M16_C"/>
    <property type="match status" value="1"/>
</dbReference>
<keyword evidence="4" id="KW-0378">Hydrolase</keyword>
<keyword evidence="5" id="KW-0862">Zinc</keyword>
<feature type="domain" description="Peptidase M16 middle/third" evidence="11">
    <location>
        <begin position="487"/>
        <end position="780"/>
    </location>
</feature>
<feature type="region of interest" description="Disordered" evidence="8">
    <location>
        <begin position="235"/>
        <end position="297"/>
    </location>
</feature>
<evidence type="ECO:0000256" key="4">
    <source>
        <dbReference type="ARBA" id="ARBA00022801"/>
    </source>
</evidence>
<reference evidence="14" key="1">
    <citation type="submission" date="2024-06" db="EMBL/GenBank/DDBJ databases">
        <title>Multi-omics analyses provide insights into the biosynthesis of the anticancer antibiotic pleurotin in Hohenbuehelia grisea.</title>
        <authorList>
            <person name="Weaver J.A."/>
            <person name="Alberti F."/>
        </authorList>
    </citation>
    <scope>NUCLEOTIDE SEQUENCE [LARGE SCALE GENOMIC DNA]</scope>
    <source>
        <strain evidence="14">T-177</strain>
    </source>
</reference>
<evidence type="ECO:0000259" key="10">
    <source>
        <dbReference type="Pfam" id="PF05193"/>
    </source>
</evidence>
<comment type="similarity">
    <text evidence="1 7">Belongs to the peptidase M16 family.</text>
</comment>
<feature type="domain" description="Coenzyme PQQ synthesis protein F-like C-terminal lobe" evidence="12">
    <location>
        <begin position="886"/>
        <end position="985"/>
    </location>
</feature>
<dbReference type="SUPFAM" id="SSF63411">
    <property type="entry name" value="LuxS/MPP-like metallohydrolase"/>
    <property type="match status" value="4"/>
</dbReference>